<keyword evidence="5" id="KW-0067">ATP-binding</keyword>
<evidence type="ECO:0000259" key="8">
    <source>
        <dbReference type="Pfam" id="PF13087"/>
    </source>
</evidence>
<proteinExistence type="inferred from homology"/>
<dbReference type="GO" id="GO:0005524">
    <property type="term" value="F:ATP binding"/>
    <property type="evidence" value="ECO:0007669"/>
    <property type="project" value="UniProtKB-KW"/>
</dbReference>
<name>A0A9Q9SC52_9BURK</name>
<dbReference type="GO" id="GO:0043139">
    <property type="term" value="F:5'-3' DNA helicase activity"/>
    <property type="evidence" value="ECO:0007669"/>
    <property type="project" value="TreeGrafter"/>
</dbReference>
<dbReference type="Pfam" id="PF13086">
    <property type="entry name" value="AAA_11"/>
    <property type="match status" value="1"/>
</dbReference>
<keyword evidence="3" id="KW-0378">Hydrolase</keyword>
<evidence type="ECO:0000256" key="1">
    <source>
        <dbReference type="ARBA" id="ARBA00007913"/>
    </source>
</evidence>
<feature type="compositionally biased region" description="Basic and acidic residues" evidence="6">
    <location>
        <begin position="25"/>
        <end position="41"/>
    </location>
</feature>
<dbReference type="PANTHER" id="PTHR43788">
    <property type="entry name" value="DNA2/NAM7 HELICASE FAMILY MEMBER"/>
    <property type="match status" value="1"/>
</dbReference>
<evidence type="ECO:0000259" key="7">
    <source>
        <dbReference type="Pfam" id="PF13086"/>
    </source>
</evidence>
<organism evidence="9 10">
    <name type="scientific">Burkholderia arboris</name>
    <dbReference type="NCBI Taxonomy" id="488730"/>
    <lineage>
        <taxon>Bacteria</taxon>
        <taxon>Pseudomonadati</taxon>
        <taxon>Pseudomonadota</taxon>
        <taxon>Betaproteobacteria</taxon>
        <taxon>Burkholderiales</taxon>
        <taxon>Burkholderiaceae</taxon>
        <taxon>Burkholderia</taxon>
        <taxon>Burkholderia cepacia complex</taxon>
    </lineage>
</organism>
<keyword evidence="2" id="KW-0547">Nucleotide-binding</keyword>
<comment type="caution">
    <text evidence="9">The sequence shown here is derived from an EMBL/GenBank/DDBJ whole genome shotgun (WGS) entry which is preliminary data.</text>
</comment>
<feature type="domain" description="DNA2/NAM7 helicase helicase" evidence="7">
    <location>
        <begin position="745"/>
        <end position="815"/>
    </location>
</feature>
<dbReference type="InterPro" id="IPR041679">
    <property type="entry name" value="DNA2/NAM7-like_C"/>
</dbReference>
<feature type="region of interest" description="Disordered" evidence="6">
    <location>
        <begin position="24"/>
        <end position="43"/>
    </location>
</feature>
<dbReference type="Gene3D" id="3.40.50.300">
    <property type="entry name" value="P-loop containing nucleotide triphosphate hydrolases"/>
    <property type="match status" value="3"/>
</dbReference>
<dbReference type="InterPro" id="IPR050534">
    <property type="entry name" value="Coronavir_polyprotein_1ab"/>
</dbReference>
<dbReference type="Proteomes" id="UP000494172">
    <property type="component" value="Unassembled WGS sequence"/>
</dbReference>
<evidence type="ECO:0000256" key="5">
    <source>
        <dbReference type="ARBA" id="ARBA00022840"/>
    </source>
</evidence>
<sequence>MNTKAKILNYWRATEIFNPQSVPDIDLKPGKRTKQTDRVTPEDNLAPWQPGFKRLPAAEEDSVWRHDIYGGVYLVRRVREFLESIFGKDPQSFDSRLDSLSACFLIRVDHDGRPLFDTFVVSACAWAWGRTITLGPDSPGWLNGFELFADDFLIRLRQIFAVPDDDEEGKALLAQKIDVGRKLTLGDVDAITELLFKEIGLTKEVPDERARIQSRQVATSKEYQVDRADFLNSFFVDDLKRVADAFERNDTGAALSSYLSPDSEIDNAARNDTRQSVDAMYDALSPDRYPSGRWPANGHHPLVFSQQFAINRMTRELDGGAGIFSVNGPPGTGKTTLLRDLVAHIVVERAEKLASLRRPEDAFNGIDGWGSDNRQRTIHLWKPEFSGFEIVVASANNGAVENITLELPGADAIDDIWKPSINYFPDLAARALGDDKPVWGLLAARLGNKTNRMAFLRDVWWDEKKDERRSNDEPASEKGLPGLLTWLGDHARRRPSIWRESVERFRRACSDESKLRTQREDWARQADLLHAARSRLGALRALARDRNQATANAANAHEVARTRHTAAIERARQAHAQKIDHLHARPGFIENLFSFGRAHRDWRIRFLACVDTEKQAGDAMDAAAGIVDQANVARQGAEQLEREAHAEITLLADDITRLDAGLVHARAILGDHFFDRDCTDHNRELSSPWTDRAWNDARAKVFLEALNLHQAFAAENAHIFRSNLFGMVDILQGSVPGGVSRQAVKSAWQTLFTVVPVISSTFASFGRLFTNLQREEIGWLLIDEAGQGLPQAAVGALWRARRAVVVGDPLQLEPILPLPFTSQQALRTRFGVDATWTPGRQSIQRLADRISTVGTYLPDHEGNALWVSAPLRVHRRCDSAMFNVANKIAYNGMMVFGTVTRAKLALPDTTWIHVEGRDAHGHWIPDEGRVVATILDDIHAHDDVSGTIYVISPFREVTQGLQDTLGNRYGNVKIGTIHTVQGKESDVVLLVLGGHPERHGAKAWASEKPNLLNVAVSRAKRILYVIGNRDAWRDYPFFSECAVTLEHRTTWPGVARHGATILLRDEA</sequence>
<dbReference type="CDD" id="cd18808">
    <property type="entry name" value="SF1_C_Upf1"/>
    <property type="match status" value="1"/>
</dbReference>
<comment type="similarity">
    <text evidence="1">Belongs to the DNA2/NAM7 helicase family.</text>
</comment>
<dbReference type="AlphaFoldDB" id="A0A9Q9SC52"/>
<dbReference type="InterPro" id="IPR047187">
    <property type="entry name" value="SF1_C_Upf1"/>
</dbReference>
<evidence type="ECO:0000256" key="6">
    <source>
        <dbReference type="SAM" id="MobiDB-lite"/>
    </source>
</evidence>
<dbReference type="InterPro" id="IPR041677">
    <property type="entry name" value="DNA2/NAM7_AAA_11"/>
</dbReference>
<protein>
    <submittedName>
        <fullName evidence="9">Helicase</fullName>
    </submittedName>
</protein>
<dbReference type="RefSeq" id="WP_174991226.1">
    <property type="nucleotide sequence ID" value="NZ_CABVPX010000001.1"/>
</dbReference>
<dbReference type="PANTHER" id="PTHR43788:SF8">
    <property type="entry name" value="DNA-BINDING PROTEIN SMUBP-2"/>
    <property type="match status" value="1"/>
</dbReference>
<feature type="domain" description="DNA2/NAM7 helicase-like C-terminal" evidence="8">
    <location>
        <begin position="913"/>
        <end position="1029"/>
    </location>
</feature>
<dbReference type="GO" id="GO:0016787">
    <property type="term" value="F:hydrolase activity"/>
    <property type="evidence" value="ECO:0007669"/>
    <property type="project" value="UniProtKB-KW"/>
</dbReference>
<evidence type="ECO:0000256" key="2">
    <source>
        <dbReference type="ARBA" id="ARBA00022741"/>
    </source>
</evidence>
<gene>
    <name evidence="9" type="ORF">BAR24066_00169</name>
</gene>
<keyword evidence="4 9" id="KW-0347">Helicase</keyword>
<dbReference type="SUPFAM" id="SSF52540">
    <property type="entry name" value="P-loop containing nucleoside triphosphate hydrolases"/>
    <property type="match status" value="1"/>
</dbReference>
<evidence type="ECO:0000256" key="3">
    <source>
        <dbReference type="ARBA" id="ARBA00022801"/>
    </source>
</evidence>
<evidence type="ECO:0000256" key="4">
    <source>
        <dbReference type="ARBA" id="ARBA00022806"/>
    </source>
</evidence>
<dbReference type="EMBL" id="CABVPX010000001">
    <property type="protein sequence ID" value="VWB07583.1"/>
    <property type="molecule type" value="Genomic_DNA"/>
</dbReference>
<dbReference type="InterPro" id="IPR027417">
    <property type="entry name" value="P-loop_NTPase"/>
</dbReference>
<reference evidence="9 10" key="1">
    <citation type="submission" date="2019-09" db="EMBL/GenBank/DDBJ databases">
        <authorList>
            <person name="Depoorter E."/>
        </authorList>
    </citation>
    <scope>NUCLEOTIDE SEQUENCE [LARGE SCALE GENOMIC DNA]</scope>
    <source>
        <strain evidence="9">LMG 24066</strain>
    </source>
</reference>
<evidence type="ECO:0000313" key="10">
    <source>
        <dbReference type="Proteomes" id="UP000494172"/>
    </source>
</evidence>
<accession>A0A9Q9SC52</accession>
<dbReference type="Pfam" id="PF13087">
    <property type="entry name" value="AAA_12"/>
    <property type="match status" value="1"/>
</dbReference>
<evidence type="ECO:0000313" key="9">
    <source>
        <dbReference type="EMBL" id="VWB07583.1"/>
    </source>
</evidence>